<keyword evidence="2" id="KW-1185">Reference proteome</keyword>
<dbReference type="KEGG" id="fwa:DCMF_09645"/>
<organism evidence="1 2">
    <name type="scientific">Formimonas warabiya</name>
    <dbReference type="NCBI Taxonomy" id="1761012"/>
    <lineage>
        <taxon>Bacteria</taxon>
        <taxon>Bacillati</taxon>
        <taxon>Bacillota</taxon>
        <taxon>Clostridia</taxon>
        <taxon>Eubacteriales</taxon>
        <taxon>Peptococcaceae</taxon>
        <taxon>Candidatus Formimonas</taxon>
    </lineage>
</organism>
<evidence type="ECO:0000313" key="2">
    <source>
        <dbReference type="Proteomes" id="UP000323521"/>
    </source>
</evidence>
<gene>
    <name evidence="1" type="ORF">DCMF_09645</name>
</gene>
<name>A0A3G1KRB3_FORW1</name>
<protein>
    <submittedName>
        <fullName evidence="1">Uncharacterized protein</fullName>
    </submittedName>
</protein>
<sequence>MKRFRRFWTEKLILLAADLREGGLDFRKRIRLKEVNDRDDHALLIALPHGFNKETRQSVLSIPEICEIDEYIINL</sequence>
<dbReference type="EMBL" id="CP017634">
    <property type="protein sequence ID" value="ATW25004.1"/>
    <property type="molecule type" value="Genomic_DNA"/>
</dbReference>
<dbReference type="AlphaFoldDB" id="A0A3G1KRB3"/>
<reference evidence="1 2" key="1">
    <citation type="submission" date="2016-10" db="EMBL/GenBank/DDBJ databases">
        <title>Complete Genome Sequence of Peptococcaceae strain DCMF.</title>
        <authorList>
            <person name="Edwards R.J."/>
            <person name="Holland S.I."/>
            <person name="Deshpande N.P."/>
            <person name="Wong Y.K."/>
            <person name="Ertan H."/>
            <person name="Manefield M."/>
            <person name="Russell T.L."/>
            <person name="Lee M.J."/>
        </authorList>
    </citation>
    <scope>NUCLEOTIDE SEQUENCE [LARGE SCALE GENOMIC DNA]</scope>
    <source>
        <strain evidence="1 2">DCMF</strain>
    </source>
</reference>
<proteinExistence type="predicted"/>
<evidence type="ECO:0000313" key="1">
    <source>
        <dbReference type="EMBL" id="ATW25004.1"/>
    </source>
</evidence>
<dbReference type="Proteomes" id="UP000323521">
    <property type="component" value="Chromosome"/>
</dbReference>
<accession>A0A3G1KRB3</accession>